<comment type="caution">
    <text evidence="2">The sequence shown here is derived from an EMBL/GenBank/DDBJ whole genome shotgun (WGS) entry which is preliminary data.</text>
</comment>
<organism evidence="2 3">
    <name type="scientific">Macrolepiota fuliginosa MF-IS2</name>
    <dbReference type="NCBI Taxonomy" id="1400762"/>
    <lineage>
        <taxon>Eukaryota</taxon>
        <taxon>Fungi</taxon>
        <taxon>Dikarya</taxon>
        <taxon>Basidiomycota</taxon>
        <taxon>Agaricomycotina</taxon>
        <taxon>Agaricomycetes</taxon>
        <taxon>Agaricomycetidae</taxon>
        <taxon>Agaricales</taxon>
        <taxon>Agaricineae</taxon>
        <taxon>Agaricaceae</taxon>
        <taxon>Macrolepiota</taxon>
    </lineage>
</organism>
<protein>
    <submittedName>
        <fullName evidence="2">Uncharacterized protein</fullName>
    </submittedName>
</protein>
<dbReference type="EMBL" id="MU151095">
    <property type="protein sequence ID" value="KAF9450885.1"/>
    <property type="molecule type" value="Genomic_DNA"/>
</dbReference>
<evidence type="ECO:0000313" key="3">
    <source>
        <dbReference type="Proteomes" id="UP000807342"/>
    </source>
</evidence>
<evidence type="ECO:0000256" key="1">
    <source>
        <dbReference type="SAM" id="Phobius"/>
    </source>
</evidence>
<keyword evidence="1" id="KW-0812">Transmembrane</keyword>
<evidence type="ECO:0000313" key="2">
    <source>
        <dbReference type="EMBL" id="KAF9450885.1"/>
    </source>
</evidence>
<dbReference type="AlphaFoldDB" id="A0A9P5XHM2"/>
<name>A0A9P5XHM2_9AGAR</name>
<accession>A0A9P5XHM2</accession>
<feature type="transmembrane region" description="Helical" evidence="1">
    <location>
        <begin position="34"/>
        <end position="59"/>
    </location>
</feature>
<keyword evidence="3" id="KW-1185">Reference proteome</keyword>
<gene>
    <name evidence="2" type="ORF">P691DRAFT_422835</name>
</gene>
<dbReference type="Proteomes" id="UP000807342">
    <property type="component" value="Unassembled WGS sequence"/>
</dbReference>
<sequence length="162" mass="18197">MGCSGGDDDQGIECMYMCVAVVFWYQCQWVRSCALWVFIFFCCCCGCCLCYPLSLLLLFSSLSSFTAPTGSYYFGHMPGGYFPSAVVLGGESTYAHIHPSTHALIPYPPLSPFFMYHLPLPRTILYVTSHRHRSYICGFWNVLFLLLCCICLTDSHSTCPLV</sequence>
<keyword evidence="1" id="KW-1133">Transmembrane helix</keyword>
<keyword evidence="1" id="KW-0472">Membrane</keyword>
<reference evidence="2" key="1">
    <citation type="submission" date="2020-11" db="EMBL/GenBank/DDBJ databases">
        <authorList>
            <consortium name="DOE Joint Genome Institute"/>
            <person name="Ahrendt S."/>
            <person name="Riley R."/>
            <person name="Andreopoulos W."/>
            <person name="Labutti K."/>
            <person name="Pangilinan J."/>
            <person name="Ruiz-Duenas F.J."/>
            <person name="Barrasa J.M."/>
            <person name="Sanchez-Garcia M."/>
            <person name="Camarero S."/>
            <person name="Miyauchi S."/>
            <person name="Serrano A."/>
            <person name="Linde D."/>
            <person name="Babiker R."/>
            <person name="Drula E."/>
            <person name="Ayuso-Fernandez I."/>
            <person name="Pacheco R."/>
            <person name="Padilla G."/>
            <person name="Ferreira P."/>
            <person name="Barriuso J."/>
            <person name="Kellner H."/>
            <person name="Castanera R."/>
            <person name="Alfaro M."/>
            <person name="Ramirez L."/>
            <person name="Pisabarro A.G."/>
            <person name="Kuo A."/>
            <person name="Tritt A."/>
            <person name="Lipzen A."/>
            <person name="He G."/>
            <person name="Yan M."/>
            <person name="Ng V."/>
            <person name="Cullen D."/>
            <person name="Martin F."/>
            <person name="Rosso M.-N."/>
            <person name="Henrissat B."/>
            <person name="Hibbett D."/>
            <person name="Martinez A.T."/>
            <person name="Grigoriev I.V."/>
        </authorList>
    </citation>
    <scope>NUCLEOTIDE SEQUENCE</scope>
    <source>
        <strain evidence="2">MF-IS2</strain>
    </source>
</reference>
<proteinExistence type="predicted"/>